<keyword evidence="2" id="KW-1185">Reference proteome</keyword>
<dbReference type="RefSeq" id="WP_345097611.1">
    <property type="nucleotide sequence ID" value="NZ_BAABGS010000003.1"/>
</dbReference>
<gene>
    <name evidence="1" type="ORF">ACFSMZ_00395</name>
</gene>
<dbReference type="SUPFAM" id="SSF46689">
    <property type="entry name" value="Homeodomain-like"/>
    <property type="match status" value="1"/>
</dbReference>
<dbReference type="InterPro" id="IPR036388">
    <property type="entry name" value="WH-like_DNA-bd_sf"/>
</dbReference>
<dbReference type="Gene3D" id="1.10.10.10">
    <property type="entry name" value="Winged helix-like DNA-binding domain superfamily/Winged helix DNA-binding domain"/>
    <property type="match status" value="1"/>
</dbReference>
<name>A0ABW5DB44_9HYPH</name>
<dbReference type="Pfam" id="PF13384">
    <property type="entry name" value="HTH_23"/>
    <property type="match status" value="1"/>
</dbReference>
<dbReference type="InterPro" id="IPR009057">
    <property type="entry name" value="Homeodomain-like_sf"/>
</dbReference>
<comment type="caution">
    <text evidence="1">The sequence shown here is derived from an EMBL/GenBank/DDBJ whole genome shotgun (WGS) entry which is preliminary data.</text>
</comment>
<dbReference type="Proteomes" id="UP001597373">
    <property type="component" value="Unassembled WGS sequence"/>
</dbReference>
<reference evidence="2" key="1">
    <citation type="journal article" date="2019" name="Int. J. Syst. Evol. Microbiol.">
        <title>The Global Catalogue of Microorganisms (GCM) 10K type strain sequencing project: providing services to taxonomists for standard genome sequencing and annotation.</title>
        <authorList>
            <consortium name="The Broad Institute Genomics Platform"/>
            <consortium name="The Broad Institute Genome Sequencing Center for Infectious Disease"/>
            <person name="Wu L."/>
            <person name="Ma J."/>
        </authorList>
    </citation>
    <scope>NUCLEOTIDE SEQUENCE [LARGE SCALE GENOMIC DNA]</scope>
    <source>
        <strain evidence="2">KCTC 23707</strain>
    </source>
</reference>
<organism evidence="1 2">
    <name type="scientific">Chelativorans composti</name>
    <dbReference type="NCBI Taxonomy" id="768533"/>
    <lineage>
        <taxon>Bacteria</taxon>
        <taxon>Pseudomonadati</taxon>
        <taxon>Pseudomonadota</taxon>
        <taxon>Alphaproteobacteria</taxon>
        <taxon>Hyphomicrobiales</taxon>
        <taxon>Phyllobacteriaceae</taxon>
        <taxon>Chelativorans</taxon>
    </lineage>
</organism>
<dbReference type="EMBL" id="JBHUIR010000002">
    <property type="protein sequence ID" value="MFD2258227.1"/>
    <property type="molecule type" value="Genomic_DNA"/>
</dbReference>
<evidence type="ECO:0000313" key="2">
    <source>
        <dbReference type="Proteomes" id="UP001597373"/>
    </source>
</evidence>
<protein>
    <submittedName>
        <fullName evidence="1">Helix-turn-helix domain-containing protein</fullName>
    </submittedName>
</protein>
<sequence>MQKQNRKVVSDYLIALANSGLSMSKAMEEFGAQAMRGELPDEVARAFPLAWSYLPKITVGRDTLRRWLIETYPDYRLSKRRAALSLLEDGYSIKAVAQKLNVSERTIRDWRKAETHEKGTVTLGSTISQVK</sequence>
<accession>A0ABW5DB44</accession>
<evidence type="ECO:0000313" key="1">
    <source>
        <dbReference type="EMBL" id="MFD2258227.1"/>
    </source>
</evidence>
<proteinExistence type="predicted"/>